<proteinExistence type="predicted"/>
<organism evidence="2 3">
    <name type="scientific">Phytophthora nicotianae (strain INRA-310)</name>
    <name type="common">Phytophthora parasitica</name>
    <dbReference type="NCBI Taxonomy" id="761204"/>
    <lineage>
        <taxon>Eukaryota</taxon>
        <taxon>Sar</taxon>
        <taxon>Stramenopiles</taxon>
        <taxon>Oomycota</taxon>
        <taxon>Peronosporomycetes</taxon>
        <taxon>Peronosporales</taxon>
        <taxon>Peronosporaceae</taxon>
        <taxon>Phytophthora</taxon>
    </lineage>
</organism>
<sequence length="69" mass="7820">MLRRDLVFDFQEQLRSPTSATSKTLRAKSEDDSGGVSADEEDPHLSDEELELVFDYCAEQEEVDHFTGP</sequence>
<evidence type="ECO:0000313" key="3">
    <source>
        <dbReference type="Proteomes" id="UP000018817"/>
    </source>
</evidence>
<gene>
    <name evidence="2" type="ORF">PPTG_21119</name>
</gene>
<dbReference type="EMBL" id="KI669563">
    <property type="protein sequence ID" value="ETN21724.1"/>
    <property type="molecule type" value="Genomic_DNA"/>
</dbReference>
<reference evidence="3" key="1">
    <citation type="submission" date="2011-12" db="EMBL/GenBank/DDBJ databases">
        <authorList>
            <consortium name="The Broad Institute Genome Sequencing Platform"/>
            <person name="Russ C."/>
            <person name="Tyler B."/>
            <person name="Panabieres F."/>
            <person name="Shan W."/>
            <person name="Tripathy S."/>
            <person name="Grunwald N."/>
            <person name="Machado M."/>
            <person name="Young S.K."/>
            <person name="Zeng Q."/>
            <person name="Gargeya S."/>
            <person name="Fitzgerald M."/>
            <person name="Haas B."/>
            <person name="Abouelleil A."/>
            <person name="Alvarado L."/>
            <person name="Arachchi H.M."/>
            <person name="Berlin A."/>
            <person name="Chapman S.B."/>
            <person name="Gearin G."/>
            <person name="Goldberg J."/>
            <person name="Griggs A."/>
            <person name="Gujja S."/>
            <person name="Hansen M."/>
            <person name="Heiman D."/>
            <person name="Howarth C."/>
            <person name="Larimer J."/>
            <person name="Lui A."/>
            <person name="MacDonald P.J.P."/>
            <person name="McCowen C."/>
            <person name="Montmayeur A."/>
            <person name="Murphy C."/>
            <person name="Neiman D."/>
            <person name="Pearson M."/>
            <person name="Priest M."/>
            <person name="Roberts A."/>
            <person name="Saif S."/>
            <person name="Shea T."/>
            <person name="Sisk P."/>
            <person name="Stolte C."/>
            <person name="Sykes S."/>
            <person name="Wortman J."/>
            <person name="Nusbaum C."/>
            <person name="Birren B."/>
        </authorList>
    </citation>
    <scope>NUCLEOTIDE SEQUENCE [LARGE SCALE GENOMIC DNA]</scope>
    <source>
        <strain evidence="3">INRA-310</strain>
    </source>
</reference>
<dbReference type="AlphaFoldDB" id="W2RAJ7"/>
<dbReference type="OMA" id="YCAEQEE"/>
<feature type="region of interest" description="Disordered" evidence="1">
    <location>
        <begin position="17"/>
        <end position="45"/>
    </location>
</feature>
<protein>
    <submittedName>
        <fullName evidence="2">Uncharacterized protein</fullName>
    </submittedName>
</protein>
<evidence type="ECO:0000313" key="2">
    <source>
        <dbReference type="EMBL" id="ETN21724.1"/>
    </source>
</evidence>
<reference evidence="2 3" key="2">
    <citation type="submission" date="2013-11" db="EMBL/GenBank/DDBJ databases">
        <title>The Genome Sequence of Phytophthora parasitica INRA-310.</title>
        <authorList>
            <consortium name="The Broad Institute Genomics Platform"/>
            <person name="Russ C."/>
            <person name="Tyler B."/>
            <person name="Panabieres F."/>
            <person name="Shan W."/>
            <person name="Tripathy S."/>
            <person name="Grunwald N."/>
            <person name="Machado M."/>
            <person name="Johnson C.S."/>
            <person name="Arredondo F."/>
            <person name="Hong C."/>
            <person name="Coffey M."/>
            <person name="Young S.K."/>
            <person name="Zeng Q."/>
            <person name="Gargeya S."/>
            <person name="Fitzgerald M."/>
            <person name="Abouelleil A."/>
            <person name="Alvarado L."/>
            <person name="Chapman S.B."/>
            <person name="Gainer-Dewar J."/>
            <person name="Goldberg J."/>
            <person name="Griggs A."/>
            <person name="Gujja S."/>
            <person name="Hansen M."/>
            <person name="Howarth C."/>
            <person name="Imamovic A."/>
            <person name="Ireland A."/>
            <person name="Larimer J."/>
            <person name="McCowan C."/>
            <person name="Murphy C."/>
            <person name="Pearson M."/>
            <person name="Poon T.W."/>
            <person name="Priest M."/>
            <person name="Roberts A."/>
            <person name="Saif S."/>
            <person name="Shea T."/>
            <person name="Sykes S."/>
            <person name="Wortman J."/>
            <person name="Nusbaum C."/>
            <person name="Birren B."/>
        </authorList>
    </citation>
    <scope>NUCLEOTIDE SEQUENCE [LARGE SCALE GENOMIC DNA]</scope>
    <source>
        <strain evidence="2 3">INRA-310</strain>
    </source>
</reference>
<dbReference type="RefSeq" id="XP_008893820.1">
    <property type="nucleotide sequence ID" value="XM_008895572.1"/>
</dbReference>
<dbReference type="Proteomes" id="UP000018817">
    <property type="component" value="Unassembled WGS sequence"/>
</dbReference>
<name>W2RAJ7_PHYN3</name>
<accession>W2RAJ7</accession>
<dbReference type="GeneID" id="20189718"/>
<dbReference type="VEuPathDB" id="FungiDB:PPTG_21119"/>
<evidence type="ECO:0000256" key="1">
    <source>
        <dbReference type="SAM" id="MobiDB-lite"/>
    </source>
</evidence>